<gene>
    <name evidence="6" type="ORF">LTRI10_LOCUS2883</name>
</gene>
<dbReference type="InterPro" id="IPR046364">
    <property type="entry name" value="Exo70_C"/>
</dbReference>
<reference evidence="6 7" key="1">
    <citation type="submission" date="2024-04" db="EMBL/GenBank/DDBJ databases">
        <authorList>
            <person name="Fracassetti M."/>
        </authorList>
    </citation>
    <scope>NUCLEOTIDE SEQUENCE [LARGE SCALE GENOMIC DNA]</scope>
</reference>
<feature type="region of interest" description="Disordered" evidence="4">
    <location>
        <begin position="1"/>
        <end position="49"/>
    </location>
</feature>
<accession>A0AAV2CG10</accession>
<dbReference type="EMBL" id="OZ034813">
    <property type="protein sequence ID" value="CAL1355106.1"/>
    <property type="molecule type" value="Genomic_DNA"/>
</dbReference>
<dbReference type="PANTHER" id="PTHR12542:SF127">
    <property type="entry name" value="EXOCYST COMPLEX COMPONENT EXO70C1"/>
    <property type="match status" value="1"/>
</dbReference>
<sequence length="677" mass="76028">MEQRLPENFGSFSRTCNGDIPTLSSHDSPTTTFDSAATTDHSFSPSSESLDEVDKFLDLLSQSHDAKSDPPPVPNAVESLFKCVESTISNYDRSSSKFGHDEKEDNSLVAHLNRLSKLIKILGDFSTAESDLASTFNRASTIQHLAMSFLDSEFRTVLNSFKRSSSSSVSGNAGADSGGGSTGPPPPISTKQSSFSRNNHESNNQISDSENFSNNEEDFPGYQPEEIYNMSKIAAAMISSGYQSECCLVYRSVRRTALNNKLEKHGHVNLSPEEINKMDWETLEGEIAGAIDVIRRCSSVLFSAERNLCNAVFQNHPSIYTEIFGDLASNIIDRFFKFANAITLTKCSAEKLFKFLDLYETLRDLGPEIENLSSTIKSEIYETIIRLGQAAVSMFCDLENSIRRDVSRTPVPSGAVHPLTRYTMNYLKYACEYKDTLEQVFLQKQKTDGENWESSSSKSDDSRSKSRSGSAGGANEDGTPKTSPFSVQLNTVMDLLDENLEMKSNLYKDPALRNIFLMNNGRYILQKIKSSTEIHDMMGVTWCRRRSSDLRKYHKGYTRETWGRVLQCLKHDGIQVNGKMAKAVVKERFKMFNNAIEEIHKTQSTWVVSDEQMQSELRVSVSAVVIPAYRSFLGRFQQCLTHGRQTEKYIKYQPEDIENLIEGLFDGNPTSMTRKKT</sequence>
<dbReference type="InterPro" id="IPR016159">
    <property type="entry name" value="Cullin_repeat-like_dom_sf"/>
</dbReference>
<feature type="compositionally biased region" description="Low complexity" evidence="4">
    <location>
        <begin position="164"/>
        <end position="175"/>
    </location>
</feature>
<evidence type="ECO:0000259" key="5">
    <source>
        <dbReference type="Pfam" id="PF03081"/>
    </source>
</evidence>
<keyword evidence="2 3" id="KW-0813">Transport</keyword>
<feature type="compositionally biased region" description="Polar residues" evidence="4">
    <location>
        <begin position="190"/>
        <end position="214"/>
    </location>
</feature>
<keyword evidence="7" id="KW-1185">Reference proteome</keyword>
<feature type="compositionally biased region" description="Polar residues" evidence="4">
    <location>
        <begin position="10"/>
        <end position="48"/>
    </location>
</feature>
<dbReference type="GO" id="GO:0005546">
    <property type="term" value="F:phosphatidylinositol-4,5-bisphosphate binding"/>
    <property type="evidence" value="ECO:0007669"/>
    <property type="project" value="InterPro"/>
</dbReference>
<feature type="region of interest" description="Disordered" evidence="4">
    <location>
        <begin position="448"/>
        <end position="485"/>
    </location>
</feature>
<evidence type="ECO:0000256" key="2">
    <source>
        <dbReference type="ARBA" id="ARBA00022448"/>
    </source>
</evidence>
<feature type="region of interest" description="Disordered" evidence="4">
    <location>
        <begin position="164"/>
        <end position="221"/>
    </location>
</feature>
<name>A0AAV2CG10_9ROSI</name>
<keyword evidence="3" id="KW-0653">Protein transport</keyword>
<evidence type="ECO:0000256" key="1">
    <source>
        <dbReference type="ARBA" id="ARBA00006756"/>
    </source>
</evidence>
<comment type="similarity">
    <text evidence="1 3">Belongs to the EXO70 family.</text>
</comment>
<organism evidence="6 7">
    <name type="scientific">Linum trigynum</name>
    <dbReference type="NCBI Taxonomy" id="586398"/>
    <lineage>
        <taxon>Eukaryota</taxon>
        <taxon>Viridiplantae</taxon>
        <taxon>Streptophyta</taxon>
        <taxon>Embryophyta</taxon>
        <taxon>Tracheophyta</taxon>
        <taxon>Spermatophyta</taxon>
        <taxon>Magnoliopsida</taxon>
        <taxon>eudicotyledons</taxon>
        <taxon>Gunneridae</taxon>
        <taxon>Pentapetalae</taxon>
        <taxon>rosids</taxon>
        <taxon>fabids</taxon>
        <taxon>Malpighiales</taxon>
        <taxon>Linaceae</taxon>
        <taxon>Linum</taxon>
    </lineage>
</organism>
<dbReference type="GO" id="GO:0006887">
    <property type="term" value="P:exocytosis"/>
    <property type="evidence" value="ECO:0007669"/>
    <property type="project" value="UniProtKB-KW"/>
</dbReference>
<protein>
    <recommendedName>
        <fullName evidence="3">Exocyst subunit Exo70 family protein</fullName>
    </recommendedName>
</protein>
<comment type="function">
    <text evidence="3">Component of the exocyst complex.</text>
</comment>
<dbReference type="SUPFAM" id="SSF74788">
    <property type="entry name" value="Cullin repeat-like"/>
    <property type="match status" value="1"/>
</dbReference>
<proteinExistence type="inferred from homology"/>
<dbReference type="Gene3D" id="1.20.1280.170">
    <property type="entry name" value="Exocyst complex component Exo70"/>
    <property type="match status" value="1"/>
</dbReference>
<dbReference type="AlphaFoldDB" id="A0AAV2CG10"/>
<evidence type="ECO:0000256" key="3">
    <source>
        <dbReference type="RuleBase" id="RU365026"/>
    </source>
</evidence>
<dbReference type="Pfam" id="PF03081">
    <property type="entry name" value="Exo70_C"/>
    <property type="match status" value="1"/>
</dbReference>
<feature type="domain" description="Exocyst complex subunit Exo70 C-terminal" evidence="5">
    <location>
        <begin position="291"/>
        <end position="662"/>
    </location>
</feature>
<dbReference type="GO" id="GO:0000145">
    <property type="term" value="C:exocyst"/>
    <property type="evidence" value="ECO:0007669"/>
    <property type="project" value="InterPro"/>
</dbReference>
<evidence type="ECO:0000313" key="7">
    <source>
        <dbReference type="Proteomes" id="UP001497516"/>
    </source>
</evidence>
<evidence type="ECO:0000313" key="6">
    <source>
        <dbReference type="EMBL" id="CAL1355106.1"/>
    </source>
</evidence>
<dbReference type="InterPro" id="IPR004140">
    <property type="entry name" value="Exo70"/>
</dbReference>
<evidence type="ECO:0000256" key="4">
    <source>
        <dbReference type="SAM" id="MobiDB-lite"/>
    </source>
</evidence>
<dbReference type="Proteomes" id="UP001497516">
    <property type="component" value="Chromosome 1"/>
</dbReference>
<dbReference type="Pfam" id="PF20669">
    <property type="entry name" value="Exo70_N"/>
    <property type="match status" value="1"/>
</dbReference>
<keyword evidence="3" id="KW-0268">Exocytosis</keyword>
<dbReference type="GO" id="GO:0015031">
    <property type="term" value="P:protein transport"/>
    <property type="evidence" value="ECO:0007669"/>
    <property type="project" value="UniProtKB-KW"/>
</dbReference>
<dbReference type="PANTHER" id="PTHR12542">
    <property type="entry name" value="EXOCYST COMPLEX PROTEIN EXO70"/>
    <property type="match status" value="1"/>
</dbReference>